<dbReference type="PANTHER" id="PTHR13032">
    <property type="entry name" value="MITOCHONDRIAL IMPORT INNER MEMBRANE TRANSLOCASE SUBUNIT TIM21"/>
    <property type="match status" value="1"/>
</dbReference>
<evidence type="ECO:0000256" key="3">
    <source>
        <dbReference type="ARBA" id="ARBA00022692"/>
    </source>
</evidence>
<comment type="similarity">
    <text evidence="2 8">Belongs to the TIM21 family.</text>
</comment>
<feature type="transmembrane region" description="Helical" evidence="8">
    <location>
        <begin position="125"/>
        <end position="143"/>
    </location>
</feature>
<comment type="subunit">
    <text evidence="8">Component of the TIM23 complex.</text>
</comment>
<dbReference type="STRING" id="747676.F4RAB0"/>
<keyword evidence="4" id="KW-0809">Transit peptide</keyword>
<dbReference type="VEuPathDB" id="FungiDB:MELLADRAFT_93414"/>
<dbReference type="EMBL" id="GL883094">
    <property type="protein sequence ID" value="EGG10811.1"/>
    <property type="molecule type" value="Genomic_DNA"/>
</dbReference>
<dbReference type="eggNOG" id="ENOG502S7ZJ">
    <property type="taxonomic scope" value="Eukaryota"/>
</dbReference>
<dbReference type="RefSeq" id="XP_007406280.1">
    <property type="nucleotide sequence ID" value="XM_007406218.1"/>
</dbReference>
<feature type="compositionally biased region" description="Polar residues" evidence="9">
    <location>
        <begin position="96"/>
        <end position="105"/>
    </location>
</feature>
<gene>
    <name evidence="10" type="ORF">MELLADRAFT_93414</name>
</gene>
<keyword evidence="3 8" id="KW-0812">Transmembrane</keyword>
<feature type="region of interest" description="Disordered" evidence="9">
    <location>
        <begin position="84"/>
        <end position="105"/>
    </location>
</feature>
<accession>F4RAB0</accession>
<dbReference type="InParanoid" id="F4RAB0"/>
<comment type="subcellular location">
    <subcellularLocation>
        <location evidence="8">Mitochondrion inner membrane</location>
        <topology evidence="8">Single-pass membrane protein</topology>
    </subcellularLocation>
    <subcellularLocation>
        <location evidence="1">Mitochondrion membrane</location>
        <topology evidence="1">Single-pass membrane protein</topology>
    </subcellularLocation>
</comment>
<evidence type="ECO:0000256" key="2">
    <source>
        <dbReference type="ARBA" id="ARBA00010867"/>
    </source>
</evidence>
<dbReference type="KEGG" id="mlr:MELLADRAFT_93414"/>
<dbReference type="HOGENOM" id="CLU_674619_0_0_1"/>
<keyword evidence="5 8" id="KW-1133">Transmembrane helix</keyword>
<keyword evidence="8" id="KW-0653">Protein transport</keyword>
<keyword evidence="11" id="KW-1185">Reference proteome</keyword>
<keyword evidence="8" id="KW-0811">Translocation</keyword>
<sequence length="375" mass="43335">MRPKKLTSFILSSTFELPSTRPIHSHFLHYTHHQPQPFPPTHSSASSPNLTKPFARTLHQTRSTYHKSLTEELKSLTERDFQKNPRIGPFRIPTDENPSSSNSQMKWNQIRWNEKAKRVLRNGKNILVVGFGGSLGILVIYSITSELFAPSSSTNLMISITETLNRSKILSEILQVPYKFHTSVHSNASKRMKNLENLPQCVEIRFMIEGSPTASSTTYEVLDLEWWKSMTKRWIGPLITSEVNHQGISNKPNVKDLVTEKDDHRQKDWLKELVGSLLPKPMTQGLSKTKERSWKEKRLPTLGTFTQGEVTAKIIKEGGGEWKYNALFIDFPNSRICEYRLDVLNEIRKMDIKDQEKEERAGPTRYRFWTRRISV</sequence>
<evidence type="ECO:0000256" key="8">
    <source>
        <dbReference type="RuleBase" id="RU367142"/>
    </source>
</evidence>
<evidence type="ECO:0000256" key="5">
    <source>
        <dbReference type="ARBA" id="ARBA00022989"/>
    </source>
</evidence>
<dbReference type="OrthoDB" id="436405at2759"/>
<evidence type="ECO:0000256" key="6">
    <source>
        <dbReference type="ARBA" id="ARBA00023128"/>
    </source>
</evidence>
<dbReference type="GO" id="GO:0005744">
    <property type="term" value="C:TIM23 mitochondrial import inner membrane translocase complex"/>
    <property type="evidence" value="ECO:0007669"/>
    <property type="project" value="UniProtKB-UniRule"/>
</dbReference>
<evidence type="ECO:0000256" key="7">
    <source>
        <dbReference type="ARBA" id="ARBA00023136"/>
    </source>
</evidence>
<dbReference type="AlphaFoldDB" id="F4RAB0"/>
<keyword evidence="7 8" id="KW-0472">Membrane</keyword>
<organism evidence="11">
    <name type="scientific">Melampsora larici-populina (strain 98AG31 / pathotype 3-4-7)</name>
    <name type="common">Poplar leaf rust fungus</name>
    <dbReference type="NCBI Taxonomy" id="747676"/>
    <lineage>
        <taxon>Eukaryota</taxon>
        <taxon>Fungi</taxon>
        <taxon>Dikarya</taxon>
        <taxon>Basidiomycota</taxon>
        <taxon>Pucciniomycotina</taxon>
        <taxon>Pucciniomycetes</taxon>
        <taxon>Pucciniales</taxon>
        <taxon>Melampsoraceae</taxon>
        <taxon>Melampsora</taxon>
    </lineage>
</organism>
<keyword evidence="8" id="KW-0813">Transport</keyword>
<evidence type="ECO:0000256" key="4">
    <source>
        <dbReference type="ARBA" id="ARBA00022946"/>
    </source>
</evidence>
<name>F4RAB0_MELLP</name>
<evidence type="ECO:0000256" key="1">
    <source>
        <dbReference type="ARBA" id="ARBA00004304"/>
    </source>
</evidence>
<protein>
    <recommendedName>
        <fullName evidence="8">Mitochondrial import inner membrane translocase subunit Tim21</fullName>
    </recommendedName>
</protein>
<keyword evidence="8" id="KW-0999">Mitochondrion inner membrane</keyword>
<evidence type="ECO:0000313" key="11">
    <source>
        <dbReference type="Proteomes" id="UP000001072"/>
    </source>
</evidence>
<keyword evidence="6 8" id="KW-0496">Mitochondrion</keyword>
<dbReference type="GeneID" id="18936567"/>
<evidence type="ECO:0000313" key="10">
    <source>
        <dbReference type="EMBL" id="EGG10811.1"/>
    </source>
</evidence>
<dbReference type="Proteomes" id="UP000001072">
    <property type="component" value="Unassembled WGS sequence"/>
</dbReference>
<reference evidence="11" key="1">
    <citation type="journal article" date="2011" name="Proc. Natl. Acad. Sci. U.S.A.">
        <title>Obligate biotrophy features unraveled by the genomic analysis of rust fungi.</title>
        <authorList>
            <person name="Duplessis S."/>
            <person name="Cuomo C.A."/>
            <person name="Lin Y.-C."/>
            <person name="Aerts A."/>
            <person name="Tisserant E."/>
            <person name="Veneault-Fourrey C."/>
            <person name="Joly D.L."/>
            <person name="Hacquard S."/>
            <person name="Amselem J."/>
            <person name="Cantarel B.L."/>
            <person name="Chiu R."/>
            <person name="Coutinho P.M."/>
            <person name="Feau N."/>
            <person name="Field M."/>
            <person name="Frey P."/>
            <person name="Gelhaye E."/>
            <person name="Goldberg J."/>
            <person name="Grabherr M.G."/>
            <person name="Kodira C.D."/>
            <person name="Kohler A."/>
            <person name="Kuees U."/>
            <person name="Lindquist E.A."/>
            <person name="Lucas S.M."/>
            <person name="Mago R."/>
            <person name="Mauceli E."/>
            <person name="Morin E."/>
            <person name="Murat C."/>
            <person name="Pangilinan J.L."/>
            <person name="Park R."/>
            <person name="Pearson M."/>
            <person name="Quesneville H."/>
            <person name="Rouhier N."/>
            <person name="Sakthikumar S."/>
            <person name="Salamov A.A."/>
            <person name="Schmutz J."/>
            <person name="Selles B."/>
            <person name="Shapiro H."/>
            <person name="Tanguay P."/>
            <person name="Tuskan G.A."/>
            <person name="Henrissat B."/>
            <person name="Van de Peer Y."/>
            <person name="Rouze P."/>
            <person name="Ellis J.G."/>
            <person name="Dodds P.N."/>
            <person name="Schein J.E."/>
            <person name="Zhong S."/>
            <person name="Hamelin R.C."/>
            <person name="Grigoriev I.V."/>
            <person name="Szabo L.J."/>
            <person name="Martin F."/>
        </authorList>
    </citation>
    <scope>NUCLEOTIDE SEQUENCE [LARGE SCALE GENOMIC DNA]</scope>
    <source>
        <strain evidence="11">98AG31 / pathotype 3-4-7</strain>
    </source>
</reference>
<dbReference type="InterPro" id="IPR013261">
    <property type="entry name" value="Tim21"/>
</dbReference>
<dbReference type="PANTHER" id="PTHR13032:SF6">
    <property type="entry name" value="MITOCHONDRIAL IMPORT INNER MEMBRANE TRANSLOCASE SUBUNIT TIM21"/>
    <property type="match status" value="1"/>
</dbReference>
<comment type="function">
    <text evidence="8">Essential component of the TIM23 complex, a complex that mediates the translocation of transit peptide-containing proteins across the mitochondrial inner membrane.</text>
</comment>
<proteinExistence type="inferred from homology"/>
<dbReference type="GO" id="GO:0030150">
    <property type="term" value="P:protein import into mitochondrial matrix"/>
    <property type="evidence" value="ECO:0007669"/>
    <property type="project" value="UniProtKB-UniRule"/>
</dbReference>
<evidence type="ECO:0000256" key="9">
    <source>
        <dbReference type="SAM" id="MobiDB-lite"/>
    </source>
</evidence>